<dbReference type="EMBL" id="KN818399">
    <property type="protein sequence ID" value="KIL56795.1"/>
    <property type="molecule type" value="Genomic_DNA"/>
</dbReference>
<feature type="region of interest" description="Disordered" evidence="1">
    <location>
        <begin position="226"/>
        <end position="246"/>
    </location>
</feature>
<reference evidence="2 3" key="1">
    <citation type="submission" date="2014-04" db="EMBL/GenBank/DDBJ databases">
        <title>Evolutionary Origins and Diversification of the Mycorrhizal Mutualists.</title>
        <authorList>
            <consortium name="DOE Joint Genome Institute"/>
            <consortium name="Mycorrhizal Genomics Consortium"/>
            <person name="Kohler A."/>
            <person name="Kuo A."/>
            <person name="Nagy L.G."/>
            <person name="Floudas D."/>
            <person name="Copeland A."/>
            <person name="Barry K.W."/>
            <person name="Cichocki N."/>
            <person name="Veneault-Fourrey C."/>
            <person name="LaButti K."/>
            <person name="Lindquist E.A."/>
            <person name="Lipzen A."/>
            <person name="Lundell T."/>
            <person name="Morin E."/>
            <person name="Murat C."/>
            <person name="Riley R."/>
            <person name="Ohm R."/>
            <person name="Sun H."/>
            <person name="Tunlid A."/>
            <person name="Henrissat B."/>
            <person name="Grigoriev I.V."/>
            <person name="Hibbett D.S."/>
            <person name="Martin F."/>
        </authorList>
    </citation>
    <scope>NUCLEOTIDE SEQUENCE [LARGE SCALE GENOMIC DNA]</scope>
    <source>
        <strain evidence="2 3">Koide BX008</strain>
    </source>
</reference>
<accession>A0A0C2S2B0</accession>
<dbReference type="STRING" id="946122.A0A0C2S2B0"/>
<proteinExistence type="predicted"/>
<sequence>PPSSPFAELLRRSKFASYDPAIRQTYSSPSAHAYRGDWGLKRPIALRRRNAFVSLASFESPAQFTEWNHAENQVRFIRRVEEMGVTPKTNVNSSWHQGLGKAKTEWLMDSDFCPGETHVLKSPKPSQTPVDLAGLGNKGPGQYGASRPLQWGDDSQIDTHVIPNVDAMSRKQFQRYLRNLRELRPQFKDYLQNQKTTGKKSLYELAQDSATDHHTQFILSHTSQAFQDRSSRQIEQQPHPNAGLMYACPSRLDAHL</sequence>
<evidence type="ECO:0000256" key="1">
    <source>
        <dbReference type="SAM" id="MobiDB-lite"/>
    </source>
</evidence>
<name>A0A0C2S2B0_AMAMK</name>
<dbReference type="PANTHER" id="PTHR28058">
    <property type="entry name" value="37S RIBOSOMAL PROTEIN MRP51, MITOCHONDRIAL"/>
    <property type="match status" value="1"/>
</dbReference>
<evidence type="ECO:0000313" key="2">
    <source>
        <dbReference type="EMBL" id="KIL56795.1"/>
    </source>
</evidence>
<organism evidence="2 3">
    <name type="scientific">Amanita muscaria (strain Koide BX008)</name>
    <dbReference type="NCBI Taxonomy" id="946122"/>
    <lineage>
        <taxon>Eukaryota</taxon>
        <taxon>Fungi</taxon>
        <taxon>Dikarya</taxon>
        <taxon>Basidiomycota</taxon>
        <taxon>Agaricomycotina</taxon>
        <taxon>Agaricomycetes</taxon>
        <taxon>Agaricomycetidae</taxon>
        <taxon>Agaricales</taxon>
        <taxon>Pluteineae</taxon>
        <taxon>Amanitaceae</taxon>
        <taxon>Amanita</taxon>
    </lineage>
</organism>
<dbReference type="InterPro" id="IPR016712">
    <property type="entry name" value="Rbsml_bS1m-like"/>
</dbReference>
<dbReference type="OrthoDB" id="2735536at2759"/>
<dbReference type="PANTHER" id="PTHR28058:SF1">
    <property type="entry name" value="SMALL RIBOSOMAL SUBUNIT PROTEIN BS1M"/>
    <property type="match status" value="1"/>
</dbReference>
<dbReference type="AlphaFoldDB" id="A0A0C2S2B0"/>
<dbReference type="InParanoid" id="A0A0C2S2B0"/>
<gene>
    <name evidence="2" type="ORF">M378DRAFT_64270</name>
</gene>
<feature type="non-terminal residue" evidence="2">
    <location>
        <position position="1"/>
    </location>
</feature>
<feature type="compositionally biased region" description="Polar residues" evidence="1">
    <location>
        <begin position="226"/>
        <end position="239"/>
    </location>
</feature>
<dbReference type="Pfam" id="PF11709">
    <property type="entry name" value="Mit_ribos_Mrp51"/>
    <property type="match status" value="1"/>
</dbReference>
<protein>
    <submittedName>
        <fullName evidence="2">Uncharacterized protein</fullName>
    </submittedName>
</protein>
<keyword evidence="3" id="KW-1185">Reference proteome</keyword>
<dbReference type="HOGENOM" id="CLU_036734_0_0_1"/>
<feature type="non-terminal residue" evidence="2">
    <location>
        <position position="256"/>
    </location>
</feature>
<dbReference type="Proteomes" id="UP000054549">
    <property type="component" value="Unassembled WGS sequence"/>
</dbReference>
<evidence type="ECO:0000313" key="3">
    <source>
        <dbReference type="Proteomes" id="UP000054549"/>
    </source>
</evidence>